<reference evidence="2" key="1">
    <citation type="submission" date="2023-03" db="EMBL/GenBank/DDBJ databases">
        <title>Actinorhabdospora filicis NBRC 111898.</title>
        <authorList>
            <person name="Ichikawa N."/>
            <person name="Sato H."/>
            <person name="Tonouchi N."/>
        </authorList>
    </citation>
    <scope>NUCLEOTIDE SEQUENCE</scope>
    <source>
        <strain evidence="2">NBRC 111898</strain>
    </source>
</reference>
<organism evidence="2 3">
    <name type="scientific">Actinorhabdospora filicis</name>
    <dbReference type="NCBI Taxonomy" id="1785913"/>
    <lineage>
        <taxon>Bacteria</taxon>
        <taxon>Bacillati</taxon>
        <taxon>Actinomycetota</taxon>
        <taxon>Actinomycetes</taxon>
        <taxon>Micromonosporales</taxon>
        <taxon>Micromonosporaceae</taxon>
        <taxon>Actinorhabdospora</taxon>
    </lineage>
</organism>
<dbReference type="AlphaFoldDB" id="A0A9W6SQK9"/>
<name>A0A9W6SQK9_9ACTN</name>
<evidence type="ECO:0000256" key="1">
    <source>
        <dbReference type="SAM" id="MobiDB-lite"/>
    </source>
</evidence>
<evidence type="ECO:0000313" key="2">
    <source>
        <dbReference type="EMBL" id="GLZ81145.1"/>
    </source>
</evidence>
<keyword evidence="3" id="KW-1185">Reference proteome</keyword>
<proteinExistence type="predicted"/>
<sequence length="89" mass="8355">MLSVRVNDTAVASLGPLDGLGPAPGLALGPGVRGPVGVRPVRCCVGAGSTAAPSASTGCGPVRTVRVGRSMGSGASTGASSPVVVEEAG</sequence>
<gene>
    <name evidence="2" type="ORF">Afil01_59520</name>
</gene>
<feature type="region of interest" description="Disordered" evidence="1">
    <location>
        <begin position="70"/>
        <end position="89"/>
    </location>
</feature>
<comment type="caution">
    <text evidence="2">The sequence shown here is derived from an EMBL/GenBank/DDBJ whole genome shotgun (WGS) entry which is preliminary data.</text>
</comment>
<accession>A0A9W6SQK9</accession>
<evidence type="ECO:0000313" key="3">
    <source>
        <dbReference type="Proteomes" id="UP001165079"/>
    </source>
</evidence>
<dbReference type="EMBL" id="BSTX01000005">
    <property type="protein sequence ID" value="GLZ81145.1"/>
    <property type="molecule type" value="Genomic_DNA"/>
</dbReference>
<protein>
    <submittedName>
        <fullName evidence="2">Uncharacterized protein</fullName>
    </submittedName>
</protein>
<dbReference type="Proteomes" id="UP001165079">
    <property type="component" value="Unassembled WGS sequence"/>
</dbReference>
<feature type="compositionally biased region" description="Low complexity" evidence="1">
    <location>
        <begin position="70"/>
        <end position="81"/>
    </location>
</feature>